<reference evidence="1" key="1">
    <citation type="submission" date="2021-06" db="EMBL/GenBank/DDBJ databases">
        <authorList>
            <person name="Kallberg Y."/>
            <person name="Tangrot J."/>
            <person name="Rosling A."/>
        </authorList>
    </citation>
    <scope>NUCLEOTIDE SEQUENCE</scope>
    <source>
        <strain evidence="1">AU212A</strain>
    </source>
</reference>
<name>A0ACA9LWD6_9GLOM</name>
<gene>
    <name evidence="1" type="ORF">SCALOS_LOCUS5004</name>
</gene>
<evidence type="ECO:0000313" key="1">
    <source>
        <dbReference type="EMBL" id="CAG8545698.1"/>
    </source>
</evidence>
<organism evidence="1 2">
    <name type="scientific">Scutellospora calospora</name>
    <dbReference type="NCBI Taxonomy" id="85575"/>
    <lineage>
        <taxon>Eukaryota</taxon>
        <taxon>Fungi</taxon>
        <taxon>Fungi incertae sedis</taxon>
        <taxon>Mucoromycota</taxon>
        <taxon>Glomeromycotina</taxon>
        <taxon>Glomeromycetes</taxon>
        <taxon>Diversisporales</taxon>
        <taxon>Gigasporaceae</taxon>
        <taxon>Scutellospora</taxon>
    </lineage>
</organism>
<comment type="caution">
    <text evidence="1">The sequence shown here is derived from an EMBL/GenBank/DDBJ whole genome shotgun (WGS) entry which is preliminary data.</text>
</comment>
<keyword evidence="2" id="KW-1185">Reference proteome</keyword>
<sequence>MTETFFNDVVEDFKKLYETREDYDAVIIAGEEPNVKEIRVHSLILRTRSLYFRSAFSANWAERTNGNMVLKKPNISALTIEIILKYLYYGTVDFKTQEKDTILELLVAADELGIQRLIDSVQEFLIKNCHNFLLHDSIKMLDIIIRHEVFDKLKDVSLKTFTKNCQDLLQKNIIKLLHFITRHEALNKLKEVSLETISKNPNILFNSDEFNSLEEEVLILILKCNKLDMKEGDIWKQLVKWGISQHSTLNSNVKNFTHENFNTLEQTLHGLIQLVRFHQMDREEFMHEVWPFRNLLPDYLIEDILRCYLVSGVVPLYHKFQIRWGNIKIDSGILINKEIVQLFEVWIGNQGVNYYDLNKIQYDYKLLFRSSVDGGFSSQAFHQKCDNKGATIFVGKILNSNQLVGGYNPIDWNGNGIYKNTTESFLFSLNDLYNSTSSTLGRVNQSNGSNAVYCHPNYGLTFGSGHDLYAPNNSNAWQLNANSYTSINISGSITISDFEVFQVVKKI</sequence>
<dbReference type="EMBL" id="CAJVPM010007426">
    <property type="protein sequence ID" value="CAG8545698.1"/>
    <property type="molecule type" value="Genomic_DNA"/>
</dbReference>
<dbReference type="Proteomes" id="UP000789860">
    <property type="component" value="Unassembled WGS sequence"/>
</dbReference>
<proteinExistence type="predicted"/>
<evidence type="ECO:0000313" key="2">
    <source>
        <dbReference type="Proteomes" id="UP000789860"/>
    </source>
</evidence>
<accession>A0ACA9LWD6</accession>
<protein>
    <submittedName>
        <fullName evidence="1">5613_t:CDS:1</fullName>
    </submittedName>
</protein>